<dbReference type="PROSITE" id="PS51186">
    <property type="entry name" value="GNAT"/>
    <property type="match status" value="1"/>
</dbReference>
<keyword evidence="1 4" id="KW-0808">Transferase</keyword>
<dbReference type="Gene3D" id="3.40.630.30">
    <property type="match status" value="1"/>
</dbReference>
<evidence type="ECO:0000256" key="1">
    <source>
        <dbReference type="ARBA" id="ARBA00022679"/>
    </source>
</evidence>
<evidence type="ECO:0000313" key="5">
    <source>
        <dbReference type="Proteomes" id="UP000516428"/>
    </source>
</evidence>
<keyword evidence="2" id="KW-0012">Acyltransferase</keyword>
<evidence type="ECO:0000313" key="4">
    <source>
        <dbReference type="EMBL" id="QNS06480.1"/>
    </source>
</evidence>
<dbReference type="SUPFAM" id="SSF55729">
    <property type="entry name" value="Acyl-CoA N-acyltransferases (Nat)"/>
    <property type="match status" value="1"/>
</dbReference>
<accession>A0A7H1BCM5</accession>
<organism evidence="4 5">
    <name type="scientific">Streptomyces xanthii</name>
    <dbReference type="NCBI Taxonomy" id="2768069"/>
    <lineage>
        <taxon>Bacteria</taxon>
        <taxon>Bacillati</taxon>
        <taxon>Actinomycetota</taxon>
        <taxon>Actinomycetes</taxon>
        <taxon>Kitasatosporales</taxon>
        <taxon>Streptomycetaceae</taxon>
        <taxon>Streptomyces</taxon>
    </lineage>
</organism>
<gene>
    <name evidence="4" type="ORF">IAG42_24775</name>
</gene>
<protein>
    <submittedName>
        <fullName evidence="4">GNAT family N-acetyltransferase</fullName>
    </submittedName>
</protein>
<dbReference type="KEGG" id="sxn:IAG42_24775"/>
<dbReference type="InterPro" id="IPR016181">
    <property type="entry name" value="Acyl_CoA_acyltransferase"/>
</dbReference>
<dbReference type="PANTHER" id="PTHR43877">
    <property type="entry name" value="AMINOALKYLPHOSPHONATE N-ACETYLTRANSFERASE-RELATED-RELATED"/>
    <property type="match status" value="1"/>
</dbReference>
<dbReference type="AlphaFoldDB" id="A0A7H1BCM5"/>
<dbReference type="RefSeq" id="WP_188339162.1">
    <property type="nucleotide sequence ID" value="NZ_CP061281.1"/>
</dbReference>
<feature type="domain" description="N-acetyltransferase" evidence="3">
    <location>
        <begin position="20"/>
        <end position="166"/>
    </location>
</feature>
<dbReference type="Proteomes" id="UP000516428">
    <property type="component" value="Chromosome"/>
</dbReference>
<dbReference type="EMBL" id="CP061281">
    <property type="protein sequence ID" value="QNS06480.1"/>
    <property type="molecule type" value="Genomic_DNA"/>
</dbReference>
<dbReference type="GO" id="GO:0016747">
    <property type="term" value="F:acyltransferase activity, transferring groups other than amino-acyl groups"/>
    <property type="evidence" value="ECO:0007669"/>
    <property type="project" value="InterPro"/>
</dbReference>
<dbReference type="PANTHER" id="PTHR43877:SF2">
    <property type="entry name" value="AMINOALKYLPHOSPHONATE N-ACETYLTRANSFERASE-RELATED"/>
    <property type="match status" value="1"/>
</dbReference>
<name>A0A7H1BCM5_9ACTN</name>
<dbReference type="Pfam" id="PF00583">
    <property type="entry name" value="Acetyltransf_1"/>
    <property type="match status" value="1"/>
</dbReference>
<dbReference type="InterPro" id="IPR000182">
    <property type="entry name" value="GNAT_dom"/>
</dbReference>
<evidence type="ECO:0000256" key="2">
    <source>
        <dbReference type="ARBA" id="ARBA00023315"/>
    </source>
</evidence>
<reference evidence="4 5" key="1">
    <citation type="submission" date="2020-09" db="EMBL/GenBank/DDBJ databases">
        <title>A novel species.</title>
        <authorList>
            <person name="Gao J."/>
        </authorList>
    </citation>
    <scope>NUCLEOTIDE SEQUENCE [LARGE SCALE GENOMIC DNA]</scope>
    <source>
        <strain evidence="4 5">CRXT-Y-14</strain>
    </source>
</reference>
<dbReference type="CDD" id="cd04301">
    <property type="entry name" value="NAT_SF"/>
    <property type="match status" value="1"/>
</dbReference>
<proteinExistence type="predicted"/>
<sequence length="170" mass="18983">MPEAAWTIAAEPHDSPDAAALWRAYYTEVSDRWYQRYEGRDTDADELEREIAADPGDHLTPPEGRLLVGRYRGEPAGMAGVWLADAGTAELTRVYVRADLRGTGGAARLVAAAEDAARELGAELIRLDTRTDLVEARALYARLGYEETEAFNDALYAEHWFSKDLRKPER</sequence>
<evidence type="ECO:0000259" key="3">
    <source>
        <dbReference type="PROSITE" id="PS51186"/>
    </source>
</evidence>
<keyword evidence="5" id="KW-1185">Reference proteome</keyword>
<dbReference type="InterPro" id="IPR050832">
    <property type="entry name" value="Bact_Acetyltransf"/>
</dbReference>